<name>A0A4P8L1D4_9BACT</name>
<keyword evidence="3" id="KW-1185">Reference proteome</keyword>
<proteinExistence type="predicted"/>
<keyword evidence="1" id="KW-0812">Transmembrane</keyword>
<organism evidence="2 3">
    <name type="scientific">Desulfoglaeba alkanexedens ALDC</name>
    <dbReference type="NCBI Taxonomy" id="980445"/>
    <lineage>
        <taxon>Bacteria</taxon>
        <taxon>Pseudomonadati</taxon>
        <taxon>Thermodesulfobacteriota</taxon>
        <taxon>Syntrophobacteria</taxon>
        <taxon>Syntrophobacterales</taxon>
        <taxon>Syntrophobacteraceae</taxon>
        <taxon>Desulfoglaeba</taxon>
    </lineage>
</organism>
<evidence type="ECO:0000313" key="2">
    <source>
        <dbReference type="EMBL" id="QCQ21383.1"/>
    </source>
</evidence>
<keyword evidence="1" id="KW-1133">Transmembrane helix</keyword>
<dbReference type="AlphaFoldDB" id="A0A4P8L1D4"/>
<dbReference type="Pfam" id="PF07963">
    <property type="entry name" value="N_methyl"/>
    <property type="match status" value="1"/>
</dbReference>
<gene>
    <name evidence="2" type="ORF">FDQ92_03820</name>
</gene>
<accession>A0A4P8L1D4</accession>
<dbReference type="NCBIfam" id="TIGR02532">
    <property type="entry name" value="IV_pilin_GFxxxE"/>
    <property type="match status" value="1"/>
</dbReference>
<dbReference type="EMBL" id="CP040098">
    <property type="protein sequence ID" value="QCQ21383.1"/>
    <property type="molecule type" value="Genomic_DNA"/>
</dbReference>
<dbReference type="Proteomes" id="UP000298602">
    <property type="component" value="Chromosome"/>
</dbReference>
<dbReference type="InterPro" id="IPR012902">
    <property type="entry name" value="N_methyl_site"/>
</dbReference>
<evidence type="ECO:0000313" key="3">
    <source>
        <dbReference type="Proteomes" id="UP000298602"/>
    </source>
</evidence>
<sequence length="150" mass="16891">MPMSDVRRGNPSQAPPAIPWRPHGGFTLMEVLVSLVILSICLAVVFQNFSLSSRLAFRSDQLAEATRIASNLLSDEALMLEAVRRESAEGEVAGEEGWSYTVTAAPLEISLREDYEPVEVPNMVELELCVRYESEGSSRDYCVQRWRRRE</sequence>
<feature type="transmembrane region" description="Helical" evidence="1">
    <location>
        <begin position="31"/>
        <end position="51"/>
    </location>
</feature>
<evidence type="ECO:0000256" key="1">
    <source>
        <dbReference type="SAM" id="Phobius"/>
    </source>
</evidence>
<keyword evidence="1" id="KW-0472">Membrane</keyword>
<dbReference type="KEGG" id="dax:FDQ92_03820"/>
<protein>
    <submittedName>
        <fullName evidence="2">Type II secretion system protein</fullName>
    </submittedName>
</protein>
<reference evidence="2 3" key="2">
    <citation type="submission" date="2019-05" db="EMBL/GenBank/DDBJ databases">
        <authorList>
            <person name="Suflita J.M."/>
            <person name="Marks C.R."/>
        </authorList>
    </citation>
    <scope>NUCLEOTIDE SEQUENCE [LARGE SCALE GENOMIC DNA]</scope>
    <source>
        <strain evidence="2 3">ALDC</strain>
    </source>
</reference>
<reference evidence="2 3" key="1">
    <citation type="submission" date="2019-05" db="EMBL/GenBank/DDBJ databases">
        <title>The Complete Genome Sequence of the n-alkane-degrading Desulfoglaeba alkanexedens ALDC reveals multiple alkylsuccinate synthase gene clusters.</title>
        <authorList>
            <person name="Callaghan A.V."/>
            <person name="Davidova I.A."/>
            <person name="Duncan K.E."/>
            <person name="Morris B."/>
            <person name="McInerney M.J."/>
        </authorList>
    </citation>
    <scope>NUCLEOTIDE SEQUENCE [LARGE SCALE GENOMIC DNA]</scope>
    <source>
        <strain evidence="2 3">ALDC</strain>
    </source>
</reference>